<proteinExistence type="predicted"/>
<reference evidence="1 2" key="1">
    <citation type="submission" date="2018-06" db="EMBL/GenBank/DDBJ databases">
        <title>Comparative genomics reveals the genomic features of Rhizophagus irregularis, R. cerebriforme, R. diaphanum and Gigaspora rosea, and their symbiotic lifestyle signature.</title>
        <authorList>
            <person name="Morin E."/>
            <person name="San Clemente H."/>
            <person name="Chen E.C.H."/>
            <person name="De La Providencia I."/>
            <person name="Hainaut M."/>
            <person name="Kuo A."/>
            <person name="Kohler A."/>
            <person name="Murat C."/>
            <person name="Tang N."/>
            <person name="Roy S."/>
            <person name="Loubradou J."/>
            <person name="Henrissat B."/>
            <person name="Grigoriev I.V."/>
            <person name="Corradi N."/>
            <person name="Roux C."/>
            <person name="Martin F.M."/>
        </authorList>
    </citation>
    <scope>NUCLEOTIDE SEQUENCE [LARGE SCALE GENOMIC DNA]</scope>
    <source>
        <strain evidence="1 2">DAOM 227022</strain>
    </source>
</reference>
<dbReference type="OrthoDB" id="2438185at2759"/>
<dbReference type="CDD" id="cd09917">
    <property type="entry name" value="F-box_SF"/>
    <property type="match status" value="1"/>
</dbReference>
<dbReference type="InterPro" id="IPR032675">
    <property type="entry name" value="LRR_dom_sf"/>
</dbReference>
<sequence>MSQLSVDCLKEIFEHLEKKSLHSCILVNRLWCRISIRILWRSVWNFKTLISCLPDESKEILYKNGIFLTSKPPLFNYVTFIISLSIYTIDDIIKNTLKNYQSVTPQSLNYKKYIVTQEIYKLFMNQISLRSLYFRSYKIINIPNVPFISYPGAKDCLKCLTVLSCRSDIYPEFFYQLSQICHNIQSLSITFKKVISNGITDLISVQQNLKYLYIMQSFECISLKDIIPTLTNLPNNLIKLDLYGRRHYIPLSFITKFTNLRELVLSFYNEAFRDFNKLQYVSFPNLKILRFEYEYPEIDILIQFLKINGNNLKELYFKNPDISLNSTITKFCPNINLTNLNKF</sequence>
<dbReference type="InterPro" id="IPR036047">
    <property type="entry name" value="F-box-like_dom_sf"/>
</dbReference>
<dbReference type="Gene3D" id="3.80.10.10">
    <property type="entry name" value="Ribonuclease Inhibitor"/>
    <property type="match status" value="1"/>
</dbReference>
<dbReference type="SUPFAM" id="SSF52047">
    <property type="entry name" value="RNI-like"/>
    <property type="match status" value="1"/>
</dbReference>
<organism evidence="1 2">
    <name type="scientific">Glomus cerebriforme</name>
    <dbReference type="NCBI Taxonomy" id="658196"/>
    <lineage>
        <taxon>Eukaryota</taxon>
        <taxon>Fungi</taxon>
        <taxon>Fungi incertae sedis</taxon>
        <taxon>Mucoromycota</taxon>
        <taxon>Glomeromycotina</taxon>
        <taxon>Glomeromycetes</taxon>
        <taxon>Glomerales</taxon>
        <taxon>Glomeraceae</taxon>
        <taxon>Glomus</taxon>
    </lineage>
</organism>
<gene>
    <name evidence="1" type="ORF">C1645_879613</name>
</gene>
<protein>
    <recommendedName>
        <fullName evidence="3">F-box domain-containing protein</fullName>
    </recommendedName>
</protein>
<dbReference type="EMBL" id="QKYT01000458">
    <property type="protein sequence ID" value="RIA84949.1"/>
    <property type="molecule type" value="Genomic_DNA"/>
</dbReference>
<dbReference type="AlphaFoldDB" id="A0A397SJ75"/>
<evidence type="ECO:0000313" key="1">
    <source>
        <dbReference type="EMBL" id="RIA84949.1"/>
    </source>
</evidence>
<dbReference type="Proteomes" id="UP000265703">
    <property type="component" value="Unassembled WGS sequence"/>
</dbReference>
<evidence type="ECO:0000313" key="2">
    <source>
        <dbReference type="Proteomes" id="UP000265703"/>
    </source>
</evidence>
<dbReference type="SUPFAM" id="SSF81383">
    <property type="entry name" value="F-box domain"/>
    <property type="match status" value="1"/>
</dbReference>
<comment type="caution">
    <text evidence="1">The sequence shown here is derived from an EMBL/GenBank/DDBJ whole genome shotgun (WGS) entry which is preliminary data.</text>
</comment>
<keyword evidence="2" id="KW-1185">Reference proteome</keyword>
<evidence type="ECO:0008006" key="3">
    <source>
        <dbReference type="Google" id="ProtNLM"/>
    </source>
</evidence>
<name>A0A397SJ75_9GLOM</name>
<accession>A0A397SJ75</accession>